<dbReference type="PANTHER" id="PTHR30537:SF3">
    <property type="entry name" value="TRANSCRIPTIONAL REGULATORY PROTEIN"/>
    <property type="match status" value="1"/>
</dbReference>
<dbReference type="InterPro" id="IPR058163">
    <property type="entry name" value="LysR-type_TF_proteobact-type"/>
</dbReference>
<dbReference type="Proteomes" id="UP000531251">
    <property type="component" value="Unassembled WGS sequence"/>
</dbReference>
<dbReference type="Pfam" id="PF03466">
    <property type="entry name" value="LysR_substrate"/>
    <property type="match status" value="1"/>
</dbReference>
<dbReference type="EMBL" id="JAATJB010000003">
    <property type="protein sequence ID" value="NJB97249.1"/>
    <property type="molecule type" value="Genomic_DNA"/>
</dbReference>
<reference evidence="6 7" key="1">
    <citation type="submission" date="2020-03" db="EMBL/GenBank/DDBJ databases">
        <title>Genomic Encyclopedia of Type Strains, Phase IV (KMG-IV): sequencing the most valuable type-strain genomes for metagenomic binning, comparative biology and taxonomic classification.</title>
        <authorList>
            <person name="Goeker M."/>
        </authorList>
    </citation>
    <scope>NUCLEOTIDE SEQUENCE [LARGE SCALE GENOMIC DNA]</scope>
    <source>
        <strain evidence="6 7">DSM 7225</strain>
    </source>
</reference>
<dbReference type="PROSITE" id="PS50931">
    <property type="entry name" value="HTH_LYSR"/>
    <property type="match status" value="1"/>
</dbReference>
<dbReference type="SUPFAM" id="SSF53850">
    <property type="entry name" value="Periplasmic binding protein-like II"/>
    <property type="match status" value="1"/>
</dbReference>
<keyword evidence="4" id="KW-0804">Transcription</keyword>
<evidence type="ECO:0000256" key="3">
    <source>
        <dbReference type="ARBA" id="ARBA00023125"/>
    </source>
</evidence>
<dbReference type="InterPro" id="IPR036388">
    <property type="entry name" value="WH-like_DNA-bd_sf"/>
</dbReference>
<evidence type="ECO:0000256" key="1">
    <source>
        <dbReference type="ARBA" id="ARBA00009437"/>
    </source>
</evidence>
<dbReference type="GO" id="GO:0043565">
    <property type="term" value="F:sequence-specific DNA binding"/>
    <property type="evidence" value="ECO:0007669"/>
    <property type="project" value="TreeGrafter"/>
</dbReference>
<dbReference type="AlphaFoldDB" id="A0A7X6BBQ0"/>
<comment type="caution">
    <text evidence="6">The sequence shown here is derived from an EMBL/GenBank/DDBJ whole genome shotgun (WGS) entry which is preliminary data.</text>
</comment>
<dbReference type="FunFam" id="1.10.10.10:FF:000001">
    <property type="entry name" value="LysR family transcriptional regulator"/>
    <property type="match status" value="1"/>
</dbReference>
<dbReference type="GO" id="GO:0006351">
    <property type="term" value="P:DNA-templated transcription"/>
    <property type="evidence" value="ECO:0007669"/>
    <property type="project" value="TreeGrafter"/>
</dbReference>
<sequence length="296" mass="32573">MAPEPTLRLDWDDLKLFVEIARTGTLTAAAERLRLSQPTAGRRLRGLEEAIGAALFQRTPAGFRLTDEGEAMLVHAEQMAEEAVALQRKLIGGARGLEGVLRLSTSDWVSSRVLAAPLAGFAIEHPGLVVEVLADSRLYDLQRREADLVLRFVPFSGSDIVQRRFLRIRYALYAAPAYLERCGDPRASGDGNGHRLVTMNSALDQLPDVAWLRGRWPAALPAFRSNNREAQGAACVAGAGLAVLPRVIGDQLPLARLESEAPPPRDLWLGYHQDLRRLRRLRTLVDMLVAALPPEL</sequence>
<dbReference type="Gene3D" id="3.40.190.290">
    <property type="match status" value="1"/>
</dbReference>
<dbReference type="Pfam" id="PF00126">
    <property type="entry name" value="HTH_1"/>
    <property type="match status" value="1"/>
</dbReference>
<dbReference type="InterPro" id="IPR036390">
    <property type="entry name" value="WH_DNA-bd_sf"/>
</dbReference>
<protein>
    <submittedName>
        <fullName evidence="6">DNA-binding transcriptional LysR family regulator</fullName>
    </submittedName>
</protein>
<evidence type="ECO:0000259" key="5">
    <source>
        <dbReference type="PROSITE" id="PS50931"/>
    </source>
</evidence>
<evidence type="ECO:0000256" key="2">
    <source>
        <dbReference type="ARBA" id="ARBA00023015"/>
    </source>
</evidence>
<keyword evidence="3 6" id="KW-0238">DNA-binding</keyword>
<keyword evidence="2" id="KW-0805">Transcription regulation</keyword>
<feature type="domain" description="HTH lysR-type" evidence="5">
    <location>
        <begin position="9"/>
        <end position="66"/>
    </location>
</feature>
<dbReference type="InterPro" id="IPR000847">
    <property type="entry name" value="LysR_HTH_N"/>
</dbReference>
<organism evidence="6 7">
    <name type="scientific">Sphingomonas trueperi</name>
    <dbReference type="NCBI Taxonomy" id="53317"/>
    <lineage>
        <taxon>Bacteria</taxon>
        <taxon>Pseudomonadati</taxon>
        <taxon>Pseudomonadota</taxon>
        <taxon>Alphaproteobacteria</taxon>
        <taxon>Sphingomonadales</taxon>
        <taxon>Sphingomonadaceae</taxon>
        <taxon>Sphingomonas</taxon>
    </lineage>
</organism>
<evidence type="ECO:0000256" key="4">
    <source>
        <dbReference type="ARBA" id="ARBA00023163"/>
    </source>
</evidence>
<dbReference type="GO" id="GO:0003700">
    <property type="term" value="F:DNA-binding transcription factor activity"/>
    <property type="evidence" value="ECO:0007669"/>
    <property type="project" value="InterPro"/>
</dbReference>
<comment type="similarity">
    <text evidence="1">Belongs to the LysR transcriptional regulatory family.</text>
</comment>
<gene>
    <name evidence="6" type="ORF">GGR89_001555</name>
</gene>
<name>A0A7X6BBQ0_9SPHN</name>
<dbReference type="RefSeq" id="WP_125974348.1">
    <property type="nucleotide sequence ID" value="NZ_BAAADY010000012.1"/>
</dbReference>
<keyword evidence="7" id="KW-1185">Reference proteome</keyword>
<evidence type="ECO:0000313" key="7">
    <source>
        <dbReference type="Proteomes" id="UP000531251"/>
    </source>
</evidence>
<dbReference type="InterPro" id="IPR005119">
    <property type="entry name" value="LysR_subst-bd"/>
</dbReference>
<accession>A0A7X6BBQ0</accession>
<proteinExistence type="inferred from homology"/>
<dbReference type="PANTHER" id="PTHR30537">
    <property type="entry name" value="HTH-TYPE TRANSCRIPTIONAL REGULATOR"/>
    <property type="match status" value="1"/>
</dbReference>
<dbReference type="Gene3D" id="1.10.10.10">
    <property type="entry name" value="Winged helix-like DNA-binding domain superfamily/Winged helix DNA-binding domain"/>
    <property type="match status" value="1"/>
</dbReference>
<dbReference type="PRINTS" id="PR00039">
    <property type="entry name" value="HTHLYSR"/>
</dbReference>
<evidence type="ECO:0000313" key="6">
    <source>
        <dbReference type="EMBL" id="NJB97249.1"/>
    </source>
</evidence>
<dbReference type="SUPFAM" id="SSF46785">
    <property type="entry name" value="Winged helix' DNA-binding domain"/>
    <property type="match status" value="1"/>
</dbReference>